<dbReference type="PROSITE" id="PS50011">
    <property type="entry name" value="PROTEIN_KINASE_DOM"/>
    <property type="match status" value="1"/>
</dbReference>
<dbReference type="InterPro" id="IPR000719">
    <property type="entry name" value="Prot_kinase_dom"/>
</dbReference>
<dbReference type="Pfam" id="PF00069">
    <property type="entry name" value="Pkinase"/>
    <property type="match status" value="1"/>
</dbReference>
<evidence type="ECO:0000313" key="5">
    <source>
        <dbReference type="Proteomes" id="UP001055439"/>
    </source>
</evidence>
<dbReference type="InterPro" id="IPR011009">
    <property type="entry name" value="Kinase-like_dom_sf"/>
</dbReference>
<gene>
    <name evidence="4" type="ORF">MUK42_13130</name>
</gene>
<dbReference type="PANTHER" id="PTHR45631">
    <property type="entry name" value="OS07G0107800 PROTEIN-RELATED"/>
    <property type="match status" value="1"/>
</dbReference>
<organism evidence="4 5">
    <name type="scientific">Musa troglodytarum</name>
    <name type="common">fe'i banana</name>
    <dbReference type="NCBI Taxonomy" id="320322"/>
    <lineage>
        <taxon>Eukaryota</taxon>
        <taxon>Viridiplantae</taxon>
        <taxon>Streptophyta</taxon>
        <taxon>Embryophyta</taxon>
        <taxon>Tracheophyta</taxon>
        <taxon>Spermatophyta</taxon>
        <taxon>Magnoliopsida</taxon>
        <taxon>Liliopsida</taxon>
        <taxon>Zingiberales</taxon>
        <taxon>Musaceae</taxon>
        <taxon>Musa</taxon>
    </lineage>
</organism>
<dbReference type="SMART" id="SM00220">
    <property type="entry name" value="S_TKc"/>
    <property type="match status" value="1"/>
</dbReference>
<comment type="subcellular location">
    <subcellularLocation>
        <location evidence="1">Membrane</location>
        <topology evidence="1">Single-pass membrane protein</topology>
    </subcellularLocation>
</comment>
<name>A0A9E7GMN0_9LILI</name>
<keyword evidence="4" id="KW-0675">Receptor</keyword>
<dbReference type="GO" id="GO:0005524">
    <property type="term" value="F:ATP binding"/>
    <property type="evidence" value="ECO:0007669"/>
    <property type="project" value="InterPro"/>
</dbReference>
<accession>A0A9E7GMN0</accession>
<sequence>MAGHLISCIGWCWLVEYGLLVHPSSGDRVSEHRYVSIDCGISSNTNYTDETTNIPYVSDDGFIVTGADHTIASNYADSSLEKQLQTLRSFPNGSRNCYALTVTSKQKYLVRASFMYGSYDGLNRASPSNPLLFDLHLGVNFWATVNITKASDVHRAEAILLLLLTPHQSAWLAYQPYAFCSLTKGKTRNVSVFSWGKRLQIAIEAAQGLEYLHKGCKPPLIHRDVKTANILLSEQLEAKIADFGLSKAIQNDVTNVSTAVVGTPGYLDPEYGEYDVNSVWKVADIAFRCTSQASHQRPTMTDVVAELKESLALECPRDTTSNSNFYAETNEASQNTAMEIERFVEFSPSAR</sequence>
<feature type="domain" description="Protein kinase" evidence="3">
    <location>
        <begin position="84"/>
        <end position="351"/>
    </location>
</feature>
<dbReference type="SUPFAM" id="SSF56112">
    <property type="entry name" value="Protein kinase-like (PK-like)"/>
    <property type="match status" value="1"/>
</dbReference>
<keyword evidence="4" id="KW-0808">Transferase</keyword>
<dbReference type="Gene3D" id="1.10.510.10">
    <property type="entry name" value="Transferase(Phosphotransferase) domain 1"/>
    <property type="match status" value="1"/>
</dbReference>
<dbReference type="OrthoDB" id="1909384at2759"/>
<dbReference type="GO" id="GO:0016020">
    <property type="term" value="C:membrane"/>
    <property type="evidence" value="ECO:0007669"/>
    <property type="project" value="UniProtKB-SubCell"/>
</dbReference>
<evidence type="ECO:0000313" key="4">
    <source>
        <dbReference type="EMBL" id="URE18344.1"/>
    </source>
</evidence>
<proteinExistence type="predicted"/>
<keyword evidence="2" id="KW-0732">Signal</keyword>
<keyword evidence="5" id="KW-1185">Reference proteome</keyword>
<feature type="signal peptide" evidence="2">
    <location>
        <begin position="1"/>
        <end position="26"/>
    </location>
</feature>
<feature type="chain" id="PRO_5038913473" evidence="2">
    <location>
        <begin position="27"/>
        <end position="351"/>
    </location>
</feature>
<protein>
    <submittedName>
        <fullName evidence="4">Receptor-like serine threonine-protein kinase</fullName>
    </submittedName>
</protein>
<dbReference type="GO" id="GO:0004672">
    <property type="term" value="F:protein kinase activity"/>
    <property type="evidence" value="ECO:0007669"/>
    <property type="project" value="InterPro"/>
</dbReference>
<dbReference type="PANTHER" id="PTHR45631:SF202">
    <property type="entry name" value="SENESCENCE-INDUCED RECEPTOR-LIKE SERINE_THREONINE-PROTEIN KINASE"/>
    <property type="match status" value="1"/>
</dbReference>
<dbReference type="AlphaFoldDB" id="A0A9E7GMN0"/>
<evidence type="ECO:0000256" key="2">
    <source>
        <dbReference type="SAM" id="SignalP"/>
    </source>
</evidence>
<evidence type="ECO:0000259" key="3">
    <source>
        <dbReference type="PROSITE" id="PS50011"/>
    </source>
</evidence>
<dbReference type="Proteomes" id="UP001055439">
    <property type="component" value="Chromosome 7"/>
</dbReference>
<keyword evidence="4" id="KW-0418">Kinase</keyword>
<dbReference type="InterPro" id="IPR024788">
    <property type="entry name" value="Malectin-like_Carb-bd_dom"/>
</dbReference>
<dbReference type="EMBL" id="CP097509">
    <property type="protein sequence ID" value="URE18344.1"/>
    <property type="molecule type" value="Genomic_DNA"/>
</dbReference>
<evidence type="ECO:0000256" key="1">
    <source>
        <dbReference type="ARBA" id="ARBA00004167"/>
    </source>
</evidence>
<dbReference type="PROSITE" id="PS00108">
    <property type="entry name" value="PROTEIN_KINASE_ST"/>
    <property type="match status" value="1"/>
</dbReference>
<dbReference type="InterPro" id="IPR008271">
    <property type="entry name" value="Ser/Thr_kinase_AS"/>
</dbReference>
<reference evidence="4" key="1">
    <citation type="submission" date="2022-05" db="EMBL/GenBank/DDBJ databases">
        <title>The Musa troglodytarum L. genome provides insights into the mechanism of non-climacteric behaviour and enrichment of carotenoids.</title>
        <authorList>
            <person name="Wang J."/>
        </authorList>
    </citation>
    <scope>NUCLEOTIDE SEQUENCE</scope>
    <source>
        <tissue evidence="4">Leaf</tissue>
    </source>
</reference>
<dbReference type="Pfam" id="PF12819">
    <property type="entry name" value="Malectin_like"/>
    <property type="match status" value="1"/>
</dbReference>